<dbReference type="Proteomes" id="UP000298663">
    <property type="component" value="Unassembled WGS sequence"/>
</dbReference>
<proteinExistence type="predicted"/>
<comment type="caution">
    <text evidence="1">The sequence shown here is derived from an EMBL/GenBank/DDBJ whole genome shotgun (WGS) entry which is preliminary data.</text>
</comment>
<evidence type="ECO:0000313" key="2">
    <source>
        <dbReference type="Proteomes" id="UP000298663"/>
    </source>
</evidence>
<reference evidence="1 2" key="2">
    <citation type="journal article" date="2019" name="G3 (Bethesda)">
        <title>Hybrid Assembly of the Genome of the Entomopathogenic Nematode Steinernema carpocapsae Identifies the X-Chromosome.</title>
        <authorList>
            <person name="Serra L."/>
            <person name="Macchietto M."/>
            <person name="Macias-Munoz A."/>
            <person name="McGill C.J."/>
            <person name="Rodriguez I.M."/>
            <person name="Rodriguez B."/>
            <person name="Murad R."/>
            <person name="Mortazavi A."/>
        </authorList>
    </citation>
    <scope>NUCLEOTIDE SEQUENCE [LARGE SCALE GENOMIC DNA]</scope>
    <source>
        <strain evidence="1 2">ALL</strain>
    </source>
</reference>
<protein>
    <submittedName>
        <fullName evidence="1">Uncharacterized protein</fullName>
    </submittedName>
</protein>
<accession>A0A4V5ZY98</accession>
<name>A0A4V5ZY98_STECR</name>
<keyword evidence="2" id="KW-1185">Reference proteome</keyword>
<evidence type="ECO:0000313" key="1">
    <source>
        <dbReference type="EMBL" id="TKR62815.1"/>
    </source>
</evidence>
<dbReference type="EMBL" id="AZBU02000010">
    <property type="protein sequence ID" value="TKR62815.1"/>
    <property type="molecule type" value="Genomic_DNA"/>
</dbReference>
<dbReference type="AlphaFoldDB" id="A0A4V5ZY98"/>
<gene>
    <name evidence="1" type="ORF">L596_026729</name>
</gene>
<sequence length="92" mass="10067">MNTPPISVSENAQHLTAVAQIDLLARASLRIMSLILGLALDRGIIAFFGDQLFMSAGRKSPRGVINFLQLQLRREVYSGKDLFAQIIGQLLG</sequence>
<reference evidence="1 2" key="1">
    <citation type="journal article" date="2015" name="Genome Biol.">
        <title>Comparative genomics of Steinernema reveals deeply conserved gene regulatory networks.</title>
        <authorList>
            <person name="Dillman A.R."/>
            <person name="Macchietto M."/>
            <person name="Porter C.F."/>
            <person name="Rogers A."/>
            <person name="Williams B."/>
            <person name="Antoshechkin I."/>
            <person name="Lee M.M."/>
            <person name="Goodwin Z."/>
            <person name="Lu X."/>
            <person name="Lewis E.E."/>
            <person name="Goodrich-Blair H."/>
            <person name="Stock S.P."/>
            <person name="Adams B.J."/>
            <person name="Sternberg P.W."/>
            <person name="Mortazavi A."/>
        </authorList>
    </citation>
    <scope>NUCLEOTIDE SEQUENCE [LARGE SCALE GENOMIC DNA]</scope>
    <source>
        <strain evidence="1 2">ALL</strain>
    </source>
</reference>
<organism evidence="1 2">
    <name type="scientific">Steinernema carpocapsae</name>
    <name type="common">Entomopathogenic nematode</name>
    <dbReference type="NCBI Taxonomy" id="34508"/>
    <lineage>
        <taxon>Eukaryota</taxon>
        <taxon>Metazoa</taxon>
        <taxon>Ecdysozoa</taxon>
        <taxon>Nematoda</taxon>
        <taxon>Chromadorea</taxon>
        <taxon>Rhabditida</taxon>
        <taxon>Tylenchina</taxon>
        <taxon>Panagrolaimomorpha</taxon>
        <taxon>Strongyloidoidea</taxon>
        <taxon>Steinernematidae</taxon>
        <taxon>Steinernema</taxon>
    </lineage>
</organism>